<feature type="transmembrane region" description="Helical" evidence="16">
    <location>
        <begin position="63"/>
        <end position="88"/>
    </location>
</feature>
<dbReference type="PIRSF" id="PIRSF037434">
    <property type="entry name" value="STHK_ChrS"/>
    <property type="match status" value="1"/>
</dbReference>
<evidence type="ECO:0000256" key="10">
    <source>
        <dbReference type="ARBA" id="ARBA00022777"/>
    </source>
</evidence>
<evidence type="ECO:0000256" key="6">
    <source>
        <dbReference type="ARBA" id="ARBA00022485"/>
    </source>
</evidence>
<evidence type="ECO:0000256" key="11">
    <source>
        <dbReference type="ARBA" id="ARBA00023004"/>
    </source>
</evidence>
<dbReference type="PANTHER" id="PTHR24421">
    <property type="entry name" value="NITRATE/NITRITE SENSOR PROTEIN NARX-RELATED"/>
    <property type="match status" value="1"/>
</dbReference>
<keyword evidence="11" id="KW-0408">Iron</keyword>
<dbReference type="Gene3D" id="1.20.5.1930">
    <property type="match status" value="1"/>
</dbReference>
<comment type="cofactor">
    <cofactor evidence="2">
        <name>[4Fe-4S] cluster</name>
        <dbReference type="ChEBI" id="CHEBI:49883"/>
    </cofactor>
</comment>
<evidence type="ECO:0000256" key="16">
    <source>
        <dbReference type="SAM" id="Phobius"/>
    </source>
</evidence>
<dbReference type="GO" id="GO:0005737">
    <property type="term" value="C:cytoplasm"/>
    <property type="evidence" value="ECO:0007669"/>
    <property type="project" value="UniProtKB-SubCell"/>
</dbReference>
<dbReference type="PANTHER" id="PTHR24421:SF62">
    <property type="entry name" value="SENSORY TRANSDUCTION HISTIDINE KINASE"/>
    <property type="match status" value="1"/>
</dbReference>
<dbReference type="InterPro" id="IPR005467">
    <property type="entry name" value="His_kinase_dom"/>
</dbReference>
<dbReference type="GO" id="GO:0046983">
    <property type="term" value="F:protein dimerization activity"/>
    <property type="evidence" value="ECO:0007669"/>
    <property type="project" value="InterPro"/>
</dbReference>
<feature type="transmembrane region" description="Helical" evidence="16">
    <location>
        <begin position="34"/>
        <end position="51"/>
    </location>
</feature>
<dbReference type="SUPFAM" id="SSF55874">
    <property type="entry name" value="ATPase domain of HSP90 chaperone/DNA topoisomerase II/histidine kinase"/>
    <property type="match status" value="1"/>
</dbReference>
<evidence type="ECO:0000256" key="13">
    <source>
        <dbReference type="ARBA" id="ARBA00023014"/>
    </source>
</evidence>
<evidence type="ECO:0000256" key="7">
    <source>
        <dbReference type="ARBA" id="ARBA00022490"/>
    </source>
</evidence>
<dbReference type="GO" id="GO:0051539">
    <property type="term" value="F:4 iron, 4 sulfur cluster binding"/>
    <property type="evidence" value="ECO:0007669"/>
    <property type="project" value="UniProtKB-KW"/>
</dbReference>
<dbReference type="OrthoDB" id="144293at2"/>
<feature type="domain" description="Histidine kinase" evidence="17">
    <location>
        <begin position="180"/>
        <end position="373"/>
    </location>
</feature>
<sequence length="375" mass="40247">MREDRLRSAMRWGFLLLLAASASRYVAYHGGGAATVGVLALAGVLLAAYAVNELGRFAPGVRFAAVIVAFLALVLVAPSFAWCAIPLFFLGLRQLPQRAVWPLVGLLTAAVVIAQIRLADRFDPSLLLGPVGIAAITTTVFLELDRQNRARQRALDDLLATRDELNRSQHEAGALAERARLSREIHDTLAQGLSSMNLLLQAADQEWDTEPTQARGHVRQASATARENLAEARRFVRGLASPALDNASLTDALRRLCAATERDTGTPVRFTVAGTVVPLGVDNEITLLRVAQSALANVRRHAHAHRTAVTLTYGDEEVMLDVYDDGTGFDPTVTSGFGLTGIRERIAHLGGTVTIESAPGEGTALAVSLPLREAR</sequence>
<evidence type="ECO:0000256" key="3">
    <source>
        <dbReference type="ARBA" id="ARBA00004496"/>
    </source>
</evidence>
<feature type="transmembrane region" description="Helical" evidence="16">
    <location>
        <begin position="100"/>
        <end position="119"/>
    </location>
</feature>
<keyword evidence="12" id="KW-0902">Two-component regulatory system</keyword>
<dbReference type="Proteomes" id="UP000198242">
    <property type="component" value="Chromosome I"/>
</dbReference>
<evidence type="ECO:0000259" key="17">
    <source>
        <dbReference type="PROSITE" id="PS50109"/>
    </source>
</evidence>
<proteinExistence type="predicted"/>
<dbReference type="InterPro" id="IPR004358">
    <property type="entry name" value="Sig_transdc_His_kin-like_C"/>
</dbReference>
<dbReference type="InterPro" id="IPR050482">
    <property type="entry name" value="Sensor_HK_TwoCompSys"/>
</dbReference>
<keyword evidence="8" id="KW-0808">Transferase</keyword>
<evidence type="ECO:0000256" key="2">
    <source>
        <dbReference type="ARBA" id="ARBA00001966"/>
    </source>
</evidence>
<keyword evidence="7" id="KW-0963">Cytoplasm</keyword>
<accession>A0A1C4XT34</accession>
<evidence type="ECO:0000256" key="8">
    <source>
        <dbReference type="ARBA" id="ARBA00022679"/>
    </source>
</evidence>
<dbReference type="Pfam" id="PF07730">
    <property type="entry name" value="HisKA_3"/>
    <property type="match status" value="1"/>
</dbReference>
<keyword evidence="16" id="KW-0472">Membrane</keyword>
<keyword evidence="16" id="KW-0812">Transmembrane</keyword>
<evidence type="ECO:0000256" key="9">
    <source>
        <dbReference type="ARBA" id="ARBA00022723"/>
    </source>
</evidence>
<keyword evidence="6" id="KW-0004">4Fe-4S</keyword>
<comment type="subcellular location">
    <subcellularLocation>
        <location evidence="3">Cytoplasm</location>
    </subcellularLocation>
</comment>
<keyword evidence="19" id="KW-1185">Reference proteome</keyword>
<dbReference type="AlphaFoldDB" id="A0A1C4XT34"/>
<gene>
    <name evidence="18" type="ORF">GA0074695_3555</name>
</gene>
<keyword evidence="13" id="KW-0411">Iron-sulfur</keyword>
<dbReference type="EC" id="2.7.13.3" evidence="4"/>
<dbReference type="EMBL" id="LT607411">
    <property type="protein sequence ID" value="SCF11271.1"/>
    <property type="molecule type" value="Genomic_DNA"/>
</dbReference>
<dbReference type="InterPro" id="IPR017205">
    <property type="entry name" value="Sig_transdc_His_kinase_ChrS"/>
</dbReference>
<dbReference type="RefSeq" id="WP_089007251.1">
    <property type="nucleotide sequence ID" value="NZ_LT607411.1"/>
</dbReference>
<dbReference type="InterPro" id="IPR003594">
    <property type="entry name" value="HATPase_dom"/>
</dbReference>
<evidence type="ECO:0000256" key="15">
    <source>
        <dbReference type="ARBA" id="ARBA00030800"/>
    </source>
</evidence>
<dbReference type="InterPro" id="IPR011712">
    <property type="entry name" value="Sig_transdc_His_kin_sub3_dim/P"/>
</dbReference>
<comment type="catalytic activity">
    <reaction evidence="1">
        <text>ATP + protein L-histidine = ADP + protein N-phospho-L-histidine.</text>
        <dbReference type="EC" id="2.7.13.3"/>
    </reaction>
</comment>
<evidence type="ECO:0000256" key="4">
    <source>
        <dbReference type="ARBA" id="ARBA00012438"/>
    </source>
</evidence>
<organism evidence="18 19">
    <name type="scientific">Micromonospora viridifaciens</name>
    <dbReference type="NCBI Taxonomy" id="1881"/>
    <lineage>
        <taxon>Bacteria</taxon>
        <taxon>Bacillati</taxon>
        <taxon>Actinomycetota</taxon>
        <taxon>Actinomycetes</taxon>
        <taxon>Micromonosporales</taxon>
        <taxon>Micromonosporaceae</taxon>
        <taxon>Micromonospora</taxon>
    </lineage>
</organism>
<dbReference type="InterPro" id="IPR036890">
    <property type="entry name" value="HATPase_C_sf"/>
</dbReference>
<dbReference type="SMART" id="SM00387">
    <property type="entry name" value="HATPase_c"/>
    <property type="match status" value="1"/>
</dbReference>
<evidence type="ECO:0000256" key="12">
    <source>
        <dbReference type="ARBA" id="ARBA00023012"/>
    </source>
</evidence>
<dbReference type="PROSITE" id="PS50109">
    <property type="entry name" value="HIS_KIN"/>
    <property type="match status" value="1"/>
</dbReference>
<keyword evidence="9" id="KW-0479">Metal-binding</keyword>
<dbReference type="GO" id="GO:0000155">
    <property type="term" value="F:phosphorelay sensor kinase activity"/>
    <property type="evidence" value="ECO:0007669"/>
    <property type="project" value="InterPro"/>
</dbReference>
<comment type="function">
    <text evidence="14">Member of the two-component regulatory system NreB/NreC involved in the control of dissimilatory nitrate/nitrite reduction in response to oxygen. NreB functions as a direct oxygen sensor histidine kinase which is autophosphorylated, in the absence of oxygen, probably at the conserved histidine residue, and transfers its phosphate group probably to a conserved aspartate residue of NreC. NreB/NreC activates the expression of the nitrate (narGHJI) and nitrite (nir) reductase operons, as well as the putative nitrate transporter gene narT.</text>
</comment>
<evidence type="ECO:0000256" key="1">
    <source>
        <dbReference type="ARBA" id="ARBA00000085"/>
    </source>
</evidence>
<dbReference type="CDD" id="cd16917">
    <property type="entry name" value="HATPase_UhpB-NarQ-NarX-like"/>
    <property type="match status" value="1"/>
</dbReference>
<dbReference type="Pfam" id="PF02518">
    <property type="entry name" value="HATPase_c"/>
    <property type="match status" value="1"/>
</dbReference>
<protein>
    <recommendedName>
        <fullName evidence="5">Oxygen sensor histidine kinase NreB</fullName>
        <ecNumber evidence="4">2.7.13.3</ecNumber>
    </recommendedName>
    <alternativeName>
        <fullName evidence="15">Nitrogen regulation protein B</fullName>
    </alternativeName>
</protein>
<evidence type="ECO:0000313" key="18">
    <source>
        <dbReference type="EMBL" id="SCF11271.1"/>
    </source>
</evidence>
<feature type="transmembrane region" description="Helical" evidence="16">
    <location>
        <begin position="126"/>
        <end position="144"/>
    </location>
</feature>
<evidence type="ECO:0000256" key="5">
    <source>
        <dbReference type="ARBA" id="ARBA00017322"/>
    </source>
</evidence>
<name>A0A1C4XT34_MICVI</name>
<keyword evidence="16" id="KW-1133">Transmembrane helix</keyword>
<dbReference type="Gene3D" id="3.30.565.10">
    <property type="entry name" value="Histidine kinase-like ATPase, C-terminal domain"/>
    <property type="match status" value="1"/>
</dbReference>
<reference evidence="19" key="1">
    <citation type="submission" date="2016-06" db="EMBL/GenBank/DDBJ databases">
        <authorList>
            <person name="Varghese N."/>
            <person name="Submissions Spin"/>
        </authorList>
    </citation>
    <scope>NUCLEOTIDE SEQUENCE [LARGE SCALE GENOMIC DNA]</scope>
    <source>
        <strain evidence="19">DSM 43909</strain>
    </source>
</reference>
<evidence type="ECO:0000313" key="19">
    <source>
        <dbReference type="Proteomes" id="UP000198242"/>
    </source>
</evidence>
<evidence type="ECO:0000256" key="14">
    <source>
        <dbReference type="ARBA" id="ARBA00024827"/>
    </source>
</evidence>
<dbReference type="PRINTS" id="PR00344">
    <property type="entry name" value="BCTRLSENSOR"/>
</dbReference>
<dbReference type="GO" id="GO:0016020">
    <property type="term" value="C:membrane"/>
    <property type="evidence" value="ECO:0007669"/>
    <property type="project" value="InterPro"/>
</dbReference>
<keyword evidence="10 18" id="KW-0418">Kinase</keyword>
<dbReference type="GO" id="GO:0046872">
    <property type="term" value="F:metal ion binding"/>
    <property type="evidence" value="ECO:0007669"/>
    <property type="project" value="UniProtKB-KW"/>
</dbReference>